<accession>A0A672P1M4</accession>
<evidence type="ECO:0000313" key="7">
    <source>
        <dbReference type="Ensembl" id="ENSSGRP00000057159.1"/>
    </source>
</evidence>
<evidence type="ECO:0000256" key="5">
    <source>
        <dbReference type="ARBA" id="ARBA00035367"/>
    </source>
</evidence>
<dbReference type="Proteomes" id="UP000472262">
    <property type="component" value="Unassembled WGS sequence"/>
</dbReference>
<dbReference type="PANTHER" id="PTHR11545">
    <property type="entry name" value="RIBOSOMAL PROTEIN L13"/>
    <property type="match status" value="1"/>
</dbReference>
<evidence type="ECO:0000256" key="2">
    <source>
        <dbReference type="ARBA" id="ARBA00022980"/>
    </source>
</evidence>
<dbReference type="InterPro" id="IPR036899">
    <property type="entry name" value="Ribosomal_uL13_sf"/>
</dbReference>
<dbReference type="GO" id="GO:0022625">
    <property type="term" value="C:cytosolic large ribosomal subunit"/>
    <property type="evidence" value="ECO:0007669"/>
    <property type="project" value="TreeGrafter"/>
</dbReference>
<gene>
    <name evidence="7" type="primary">LOC107583239</name>
</gene>
<dbReference type="SUPFAM" id="SSF52161">
    <property type="entry name" value="Ribosomal protein L13"/>
    <property type="match status" value="1"/>
</dbReference>
<dbReference type="NCBIfam" id="TIGR01077">
    <property type="entry name" value="L13_A_E"/>
    <property type="match status" value="1"/>
</dbReference>
<dbReference type="GO" id="GO:0017148">
    <property type="term" value="P:negative regulation of translation"/>
    <property type="evidence" value="ECO:0007669"/>
    <property type="project" value="TreeGrafter"/>
</dbReference>
<dbReference type="GO" id="GO:0003729">
    <property type="term" value="F:mRNA binding"/>
    <property type="evidence" value="ECO:0007669"/>
    <property type="project" value="TreeGrafter"/>
</dbReference>
<dbReference type="FunFam" id="3.90.1180.10:FF:000002">
    <property type="entry name" value="60S ribosomal protein L16"/>
    <property type="match status" value="1"/>
</dbReference>
<dbReference type="InterPro" id="IPR023563">
    <property type="entry name" value="Ribosomal_uL13_CS"/>
</dbReference>
<name>A0A672P1M4_SINGR</name>
<evidence type="ECO:0000256" key="1">
    <source>
        <dbReference type="ARBA" id="ARBA00006227"/>
    </source>
</evidence>
<keyword evidence="3 6" id="KW-0687">Ribonucleoprotein</keyword>
<dbReference type="InterPro" id="IPR005755">
    <property type="entry name" value="Ribosomal_uL13_euk/arc"/>
</dbReference>
<dbReference type="AlphaFoldDB" id="A0A672P1M4"/>
<keyword evidence="8" id="KW-1185">Reference proteome</keyword>
<dbReference type="InterPro" id="IPR005822">
    <property type="entry name" value="Ribosomal_uL13"/>
</dbReference>
<evidence type="ECO:0000256" key="3">
    <source>
        <dbReference type="ARBA" id="ARBA00023274"/>
    </source>
</evidence>
<keyword evidence="2 6" id="KW-0689">Ribosomal protein</keyword>
<dbReference type="Pfam" id="PF00572">
    <property type="entry name" value="Ribosomal_L13"/>
    <property type="match status" value="1"/>
</dbReference>
<dbReference type="GO" id="GO:0003735">
    <property type="term" value="F:structural constituent of ribosome"/>
    <property type="evidence" value="ECO:0007669"/>
    <property type="project" value="InterPro"/>
</dbReference>
<dbReference type="PROSITE" id="PS00783">
    <property type="entry name" value="RIBOSOMAL_L13"/>
    <property type="match status" value="1"/>
</dbReference>
<dbReference type="HAMAP" id="MF_01366">
    <property type="entry name" value="Ribosomal_uL13"/>
    <property type="match status" value="1"/>
</dbReference>
<dbReference type="Ensembl" id="ENSSGRT00000061023.1">
    <property type="protein sequence ID" value="ENSSGRP00000057159.1"/>
    <property type="gene ID" value="ENSSGRG00000029872.1"/>
</dbReference>
<dbReference type="FunFam" id="6.10.250.3250:FF:000001">
    <property type="entry name" value="60S ribosomal protein L13a"/>
    <property type="match status" value="1"/>
</dbReference>
<reference evidence="7" key="1">
    <citation type="submission" date="2025-08" db="UniProtKB">
        <authorList>
            <consortium name="Ensembl"/>
        </authorList>
    </citation>
    <scope>IDENTIFICATION</scope>
</reference>
<protein>
    <recommendedName>
        <fullName evidence="4">Large ribosomal subunit protein uL13</fullName>
    </recommendedName>
    <alternativeName>
        <fullName evidence="5">60S ribosomal protein L13a</fullName>
    </alternativeName>
</protein>
<reference evidence="7" key="2">
    <citation type="submission" date="2025-09" db="UniProtKB">
        <authorList>
            <consortium name="Ensembl"/>
        </authorList>
    </citation>
    <scope>IDENTIFICATION</scope>
</reference>
<dbReference type="Gene3D" id="6.10.250.3250">
    <property type="match status" value="1"/>
</dbReference>
<evidence type="ECO:0000256" key="6">
    <source>
        <dbReference type="RuleBase" id="RU003877"/>
    </source>
</evidence>
<evidence type="ECO:0000256" key="4">
    <source>
        <dbReference type="ARBA" id="ARBA00035201"/>
    </source>
</evidence>
<dbReference type="CDD" id="cd00392">
    <property type="entry name" value="Ribosomal_L13"/>
    <property type="match status" value="1"/>
</dbReference>
<sequence>MADRFNKVLILDGRGHLLGRLAAIVAKQVLLGHKIVVVRCEGINISGNFYRNKLKYLAFLRKRMNTNPSRGPYHFRAPSRIFWRTVRGMLPHKTKRGQAALERLKVFDGIPPPYDKGDYSDSRKRMVVPAALKIVRLKPTRRFALLGRLAHEVGWKYQAITATLEEKRKEKAKLRYTKKKTQIKLTKQAEKNVESKIAEYTKVLKHYGVLV</sequence>
<dbReference type="GO" id="GO:0006412">
    <property type="term" value="P:translation"/>
    <property type="evidence" value="ECO:0007669"/>
    <property type="project" value="InterPro"/>
</dbReference>
<dbReference type="Gene3D" id="3.90.1180.10">
    <property type="entry name" value="Ribosomal protein L13"/>
    <property type="match status" value="1"/>
</dbReference>
<dbReference type="PANTHER" id="PTHR11545:SF3">
    <property type="entry name" value="LARGE RIBOSOMAL SUBUNIT PROTEIN UL13"/>
    <property type="match status" value="1"/>
</dbReference>
<evidence type="ECO:0000313" key="8">
    <source>
        <dbReference type="Proteomes" id="UP000472262"/>
    </source>
</evidence>
<organism evidence="7 8">
    <name type="scientific">Sinocyclocheilus grahami</name>
    <name type="common">Dianchi golden-line fish</name>
    <name type="synonym">Barbus grahami</name>
    <dbReference type="NCBI Taxonomy" id="75366"/>
    <lineage>
        <taxon>Eukaryota</taxon>
        <taxon>Metazoa</taxon>
        <taxon>Chordata</taxon>
        <taxon>Craniata</taxon>
        <taxon>Vertebrata</taxon>
        <taxon>Euteleostomi</taxon>
        <taxon>Actinopterygii</taxon>
        <taxon>Neopterygii</taxon>
        <taxon>Teleostei</taxon>
        <taxon>Ostariophysi</taxon>
        <taxon>Cypriniformes</taxon>
        <taxon>Cyprinidae</taxon>
        <taxon>Cyprininae</taxon>
        <taxon>Sinocyclocheilus</taxon>
    </lineage>
</organism>
<proteinExistence type="inferred from homology"/>
<comment type="similarity">
    <text evidence="1 6">Belongs to the universal ribosomal protein uL13 family.</text>
</comment>